<comment type="catalytic activity">
    <reaction evidence="1">
        <text>adenosine(2030) in 23S rRNA + S-adenosyl-L-methionine = N(6)-methyladenosine(2030) in 23S rRNA + S-adenosyl-L-homocysteine + H(+)</text>
        <dbReference type="Rhea" id="RHEA:43736"/>
        <dbReference type="Rhea" id="RHEA-COMP:10668"/>
        <dbReference type="Rhea" id="RHEA-COMP:10669"/>
        <dbReference type="ChEBI" id="CHEBI:15378"/>
        <dbReference type="ChEBI" id="CHEBI:57856"/>
        <dbReference type="ChEBI" id="CHEBI:59789"/>
        <dbReference type="ChEBI" id="CHEBI:74411"/>
        <dbReference type="ChEBI" id="CHEBI:74449"/>
        <dbReference type="EC" id="2.1.1.266"/>
    </reaction>
</comment>
<dbReference type="eggNOG" id="COG2961">
    <property type="taxonomic scope" value="Bacteria"/>
</dbReference>
<feature type="binding site" evidence="1">
    <location>
        <position position="166"/>
    </location>
    <ligand>
        <name>S-adenosyl-L-methionine</name>
        <dbReference type="ChEBI" id="CHEBI:59789"/>
    </ligand>
</feature>
<dbReference type="STRING" id="634177.GLX_15990"/>
<dbReference type="EMBL" id="AP012159">
    <property type="protein sequence ID" value="BAK84011.1"/>
    <property type="molecule type" value="Genomic_DNA"/>
</dbReference>
<organism evidence="2 3">
    <name type="scientific">Komagataeibacter medellinensis (strain NBRC 3288 / BCRC 11682 / LMG 1693 / Kondo 51)</name>
    <name type="common">Gluconacetobacter medellinensis</name>
    <dbReference type="NCBI Taxonomy" id="634177"/>
    <lineage>
        <taxon>Bacteria</taxon>
        <taxon>Pseudomonadati</taxon>
        <taxon>Pseudomonadota</taxon>
        <taxon>Alphaproteobacteria</taxon>
        <taxon>Acetobacterales</taxon>
        <taxon>Acetobacteraceae</taxon>
        <taxon>Komagataeibacter</taxon>
    </lineage>
</organism>
<sequence>MLQSAVFTSILTCLNARIRTGSAPGHAPPVTGRHVPHGKRHGLAVTLLPDTPMGAGMLRGNRTLNYRHSYHAGNFADVMKHVMLVALIDMLRRKPSPFSILDTHAGIGLYDLSGREAQSTGEWREGIGRLLALPTDPATPPCLQQWLDMVRAVMAAHDGQLFYPGSPVLAARLLRPDDSLTCCELHHQDQQSLRRLFRHDPAVSVHGRDGYEAITALLPPRHARRGLVLMDPPFEQPGEFDRLAQAIITARRRFATGMIAAWYPIKHRAPTRAFLNTLKDAGQRNLLAIELTLRPPLDPARLNGSGLLIANPPFQFEHTARAVTAMLARHLGDGEAQASVEWVVPE</sequence>
<evidence type="ECO:0000256" key="1">
    <source>
        <dbReference type="HAMAP-Rule" id="MF_00934"/>
    </source>
</evidence>
<dbReference type="InterPro" id="IPR007473">
    <property type="entry name" value="RlmJ"/>
</dbReference>
<feature type="binding site" evidence="1">
    <location>
        <position position="81"/>
    </location>
    <ligand>
        <name>S-adenosyl-L-methionine</name>
        <dbReference type="ChEBI" id="CHEBI:59789"/>
    </ligand>
</feature>
<dbReference type="Proteomes" id="UP000009044">
    <property type="component" value="Chromosome"/>
</dbReference>
<dbReference type="GO" id="GO:0005829">
    <property type="term" value="C:cytosol"/>
    <property type="evidence" value="ECO:0007669"/>
    <property type="project" value="TreeGrafter"/>
</dbReference>
<keyword evidence="1" id="KW-0808">Transferase</keyword>
<feature type="binding site" evidence="1">
    <location>
        <begin position="209"/>
        <end position="210"/>
    </location>
    <ligand>
        <name>S-adenosyl-L-methionine</name>
        <dbReference type="ChEBI" id="CHEBI:59789"/>
    </ligand>
</feature>
<feature type="binding site" evidence="1">
    <location>
        <position position="231"/>
    </location>
    <ligand>
        <name>S-adenosyl-L-methionine</name>
        <dbReference type="ChEBI" id="CHEBI:59789"/>
    </ligand>
</feature>
<accession>G2I7B4</accession>
<dbReference type="KEGG" id="gxy:GLX_15990"/>
<dbReference type="GO" id="GO:0070475">
    <property type="term" value="P:rRNA base methylation"/>
    <property type="evidence" value="ECO:0007669"/>
    <property type="project" value="UniProtKB-UniRule"/>
</dbReference>
<keyword evidence="1" id="KW-0698">rRNA processing</keyword>
<protein>
    <recommendedName>
        <fullName evidence="1">Ribosomal RNA large subunit methyltransferase J</fullName>
        <ecNumber evidence="1">2.1.1.266</ecNumber>
    </recommendedName>
    <alternativeName>
        <fullName evidence="1">23S rRNA (adenine(2030)-N6)-methyltransferase</fullName>
    </alternativeName>
    <alternativeName>
        <fullName evidence="1">23S rRNA m6A2030 methyltransferase</fullName>
    </alternativeName>
</protein>
<comment type="subunit">
    <text evidence="1">Monomer.</text>
</comment>
<dbReference type="InterPro" id="IPR029063">
    <property type="entry name" value="SAM-dependent_MTases_sf"/>
</dbReference>
<dbReference type="HAMAP" id="MF_00934">
    <property type="entry name" value="23SrRNA_methyltr_J"/>
    <property type="match status" value="1"/>
</dbReference>
<feature type="site" description="Interaction with substrate rRNA" evidence="1">
    <location>
        <position position="66"/>
    </location>
</feature>
<keyword evidence="1" id="KW-0694">RNA-binding</keyword>
<dbReference type="GO" id="GO:0036307">
    <property type="term" value="F:23S rRNA (adenine(2030)-N(6))-methyltransferase activity"/>
    <property type="evidence" value="ECO:0007669"/>
    <property type="project" value="UniProtKB-UniRule"/>
</dbReference>
<evidence type="ECO:0000313" key="2">
    <source>
        <dbReference type="EMBL" id="BAK84011.1"/>
    </source>
</evidence>
<dbReference type="PATRIC" id="fig|634177.7.peg.1825"/>
<dbReference type="Gene3D" id="3.40.50.150">
    <property type="entry name" value="Vaccinia Virus protein VP39"/>
    <property type="match status" value="1"/>
</dbReference>
<reference evidence="3" key="1">
    <citation type="journal article" date="2011" name="J. Bacteriol.">
        <title>Complete genome sequence of NBRC 3288, a unique cellulose-nonproducing strain of Gluconacetobacter xylinus isolated from vinegar.</title>
        <authorList>
            <person name="Ogino H."/>
            <person name="Azuma Y."/>
            <person name="Hosoyama A."/>
            <person name="Nakazawa H."/>
            <person name="Matsutani M."/>
            <person name="Hasegawa A."/>
            <person name="Otsuyama K."/>
            <person name="Matsushita K."/>
            <person name="Fujita N."/>
            <person name="Shirai M."/>
        </authorList>
    </citation>
    <scope>NUCLEOTIDE SEQUENCE [LARGE SCALE GENOMIC DNA]</scope>
    <source>
        <strain evidence="3">NBRC 3288 / BCRC 11682 / LMG 1693</strain>
    </source>
</reference>
<comment type="function">
    <text evidence="1">Specifically methylates the adenine in position 2030 of 23S rRNA.</text>
</comment>
<gene>
    <name evidence="1" type="primary">rlmJ</name>
    <name evidence="2" type="ordered locus">GLX_15990</name>
</gene>
<comment type="similarity">
    <text evidence="1">Belongs to the RlmJ family.</text>
</comment>
<dbReference type="GO" id="GO:0003723">
    <property type="term" value="F:RNA binding"/>
    <property type="evidence" value="ECO:0007669"/>
    <property type="project" value="UniProtKB-UniRule"/>
</dbReference>
<dbReference type="HOGENOM" id="CLU_061769_0_0_5"/>
<evidence type="ECO:0000313" key="3">
    <source>
        <dbReference type="Proteomes" id="UP000009044"/>
    </source>
</evidence>
<feature type="binding site" evidence="1">
    <location>
        <position position="184"/>
    </location>
    <ligand>
        <name>S-adenosyl-L-methionine</name>
        <dbReference type="ChEBI" id="CHEBI:59789"/>
    </ligand>
</feature>
<dbReference type="PANTHER" id="PTHR37426:SF1">
    <property type="entry name" value="RIBOSOMAL RNA LARGE SUBUNIT METHYLTRANSFERASE J"/>
    <property type="match status" value="1"/>
</dbReference>
<feature type="binding site" evidence="1">
    <location>
        <position position="104"/>
    </location>
    <ligand>
        <name>S-adenosyl-L-methionine</name>
        <dbReference type="ChEBI" id="CHEBI:59789"/>
    </ligand>
</feature>
<proteinExistence type="inferred from homology"/>
<keyword evidence="1" id="KW-0489">Methyltransferase</keyword>
<feature type="active site" description="Proton acceptor" evidence="1">
    <location>
        <position position="231"/>
    </location>
</feature>
<dbReference type="EC" id="2.1.1.266" evidence="1"/>
<keyword evidence="1" id="KW-0949">S-adenosyl-L-methionine</keyword>
<dbReference type="Pfam" id="PF04378">
    <property type="entry name" value="RsmJ"/>
    <property type="match status" value="1"/>
</dbReference>
<dbReference type="AlphaFoldDB" id="G2I7B4"/>
<dbReference type="SUPFAM" id="SSF53335">
    <property type="entry name" value="S-adenosyl-L-methionine-dependent methyltransferases"/>
    <property type="match status" value="1"/>
</dbReference>
<dbReference type="PANTHER" id="PTHR37426">
    <property type="entry name" value="RIBOSOMAL RNA LARGE SUBUNIT METHYLTRANSFERASE J"/>
    <property type="match status" value="1"/>
</dbReference>
<name>G2I7B4_KOMMN</name>